<accession>A0ABU7FQ86</accession>
<gene>
    <name evidence="1" type="ORF">VXC91_31015</name>
</gene>
<name>A0ABU7FQ86_9ACTN</name>
<evidence type="ECO:0000313" key="1">
    <source>
        <dbReference type="EMBL" id="MED7826271.1"/>
    </source>
</evidence>
<dbReference type="EMBL" id="JAYWVC010000147">
    <property type="protein sequence ID" value="MED7826271.1"/>
    <property type="molecule type" value="Genomic_DNA"/>
</dbReference>
<evidence type="ECO:0000313" key="2">
    <source>
        <dbReference type="Proteomes" id="UP001333996"/>
    </source>
</evidence>
<keyword evidence="2" id="KW-1185">Reference proteome</keyword>
<organism evidence="1 2">
    <name type="scientific">Streptomyces chiangmaiensis</name>
    <dbReference type="NCBI Taxonomy" id="766497"/>
    <lineage>
        <taxon>Bacteria</taxon>
        <taxon>Bacillati</taxon>
        <taxon>Actinomycetota</taxon>
        <taxon>Actinomycetes</taxon>
        <taxon>Kitasatosporales</taxon>
        <taxon>Streptomycetaceae</taxon>
        <taxon>Streptomyces</taxon>
    </lineage>
</organism>
<sequence>MFAKDGDRWGDPRAKLLAGEKWTAAEPKVLTALGLECEPAGHLAELASARHAASVQVAAGPPDNSALEVVGGRRKLARLGKAEEPKFMPPFRQLVNGMLCGISLTRGRLDRHRTNRGGDPGGPIVDARLARRRRVPIGLLCLGSRGSVWYFRVPRLPPAGTSPAA</sequence>
<proteinExistence type="predicted"/>
<dbReference type="RefSeq" id="WP_329510671.1">
    <property type="nucleotide sequence ID" value="NZ_BAAAYZ010000210.1"/>
</dbReference>
<dbReference type="Proteomes" id="UP001333996">
    <property type="component" value="Unassembled WGS sequence"/>
</dbReference>
<reference evidence="1" key="1">
    <citation type="submission" date="2024-01" db="EMBL/GenBank/DDBJ databases">
        <title>First draft genome sequence data of TA4-1, the type strain of Gram-positive actinobacterium Streptomyces chiangmaiensis.</title>
        <authorList>
            <person name="Yasawong M."/>
            <person name="Nantapong N."/>
        </authorList>
    </citation>
    <scope>NUCLEOTIDE SEQUENCE</scope>
    <source>
        <strain evidence="1">TA4-1</strain>
    </source>
</reference>
<comment type="caution">
    <text evidence="1">The sequence shown here is derived from an EMBL/GenBank/DDBJ whole genome shotgun (WGS) entry which is preliminary data.</text>
</comment>
<protein>
    <submittedName>
        <fullName evidence="1">Uncharacterized protein</fullName>
    </submittedName>
</protein>